<comment type="caution">
    <text evidence="1">The sequence shown here is derived from an EMBL/GenBank/DDBJ whole genome shotgun (WGS) entry which is preliminary data.</text>
</comment>
<evidence type="ECO:0000313" key="1">
    <source>
        <dbReference type="EMBL" id="GGM38915.1"/>
    </source>
</evidence>
<reference evidence="1" key="2">
    <citation type="submission" date="2020-09" db="EMBL/GenBank/DDBJ databases">
        <authorList>
            <person name="Sun Q."/>
            <person name="Ohkuma M."/>
        </authorList>
    </citation>
    <scope>NUCLEOTIDE SEQUENCE</scope>
    <source>
        <strain evidence="1">JCM 19831</strain>
    </source>
</reference>
<sequence length="92" mass="9168">MTQQSEHDAAGAGDAAADALAGIATAFAADNYRMDVVTTAGNVRLTVRPGPGACGECLIPASQLRAMAASALAGGPLAGRDIVVDYPPEAQQ</sequence>
<organism evidence="1 2">
    <name type="scientific">Dactylosporangium sucinum</name>
    <dbReference type="NCBI Taxonomy" id="1424081"/>
    <lineage>
        <taxon>Bacteria</taxon>
        <taxon>Bacillati</taxon>
        <taxon>Actinomycetota</taxon>
        <taxon>Actinomycetes</taxon>
        <taxon>Micromonosporales</taxon>
        <taxon>Micromonosporaceae</taxon>
        <taxon>Dactylosporangium</taxon>
    </lineage>
</organism>
<protein>
    <submittedName>
        <fullName evidence="1">Uncharacterized protein</fullName>
    </submittedName>
</protein>
<accession>A0A917TV30</accession>
<name>A0A917TV30_9ACTN</name>
<keyword evidence="2" id="KW-1185">Reference proteome</keyword>
<dbReference type="EMBL" id="BMPI01000021">
    <property type="protein sequence ID" value="GGM38915.1"/>
    <property type="molecule type" value="Genomic_DNA"/>
</dbReference>
<evidence type="ECO:0000313" key="2">
    <source>
        <dbReference type="Proteomes" id="UP000642070"/>
    </source>
</evidence>
<dbReference type="AlphaFoldDB" id="A0A917TV30"/>
<gene>
    <name evidence="1" type="ORF">GCM10007977_045460</name>
</gene>
<dbReference type="RefSeq" id="WP_190251912.1">
    <property type="nucleotide sequence ID" value="NZ_BMPI01000021.1"/>
</dbReference>
<proteinExistence type="predicted"/>
<dbReference type="Proteomes" id="UP000642070">
    <property type="component" value="Unassembled WGS sequence"/>
</dbReference>
<reference evidence="1" key="1">
    <citation type="journal article" date="2014" name="Int. J. Syst. Evol. Microbiol.">
        <title>Complete genome sequence of Corynebacterium casei LMG S-19264T (=DSM 44701T), isolated from a smear-ripened cheese.</title>
        <authorList>
            <consortium name="US DOE Joint Genome Institute (JGI-PGF)"/>
            <person name="Walter F."/>
            <person name="Albersmeier A."/>
            <person name="Kalinowski J."/>
            <person name="Ruckert C."/>
        </authorList>
    </citation>
    <scope>NUCLEOTIDE SEQUENCE</scope>
    <source>
        <strain evidence="1">JCM 19831</strain>
    </source>
</reference>